<name>A0A3N4HZE6_ASCIM</name>
<protein>
    <submittedName>
        <fullName evidence="2">Uncharacterized protein</fullName>
    </submittedName>
</protein>
<keyword evidence="1" id="KW-0812">Transmembrane</keyword>
<feature type="transmembrane region" description="Helical" evidence="1">
    <location>
        <begin position="109"/>
        <end position="128"/>
    </location>
</feature>
<keyword evidence="1" id="KW-0472">Membrane</keyword>
<feature type="transmembrane region" description="Helical" evidence="1">
    <location>
        <begin position="81"/>
        <end position="103"/>
    </location>
</feature>
<reference evidence="2 3" key="1">
    <citation type="journal article" date="2018" name="Nat. Ecol. Evol.">
        <title>Pezizomycetes genomes reveal the molecular basis of ectomycorrhizal truffle lifestyle.</title>
        <authorList>
            <person name="Murat C."/>
            <person name="Payen T."/>
            <person name="Noel B."/>
            <person name="Kuo A."/>
            <person name="Morin E."/>
            <person name="Chen J."/>
            <person name="Kohler A."/>
            <person name="Krizsan K."/>
            <person name="Balestrini R."/>
            <person name="Da Silva C."/>
            <person name="Montanini B."/>
            <person name="Hainaut M."/>
            <person name="Levati E."/>
            <person name="Barry K.W."/>
            <person name="Belfiori B."/>
            <person name="Cichocki N."/>
            <person name="Clum A."/>
            <person name="Dockter R.B."/>
            <person name="Fauchery L."/>
            <person name="Guy J."/>
            <person name="Iotti M."/>
            <person name="Le Tacon F."/>
            <person name="Lindquist E.A."/>
            <person name="Lipzen A."/>
            <person name="Malagnac F."/>
            <person name="Mello A."/>
            <person name="Molinier V."/>
            <person name="Miyauchi S."/>
            <person name="Poulain J."/>
            <person name="Riccioni C."/>
            <person name="Rubini A."/>
            <person name="Sitrit Y."/>
            <person name="Splivallo R."/>
            <person name="Traeger S."/>
            <person name="Wang M."/>
            <person name="Zifcakova L."/>
            <person name="Wipf D."/>
            <person name="Zambonelli A."/>
            <person name="Paolocci F."/>
            <person name="Nowrousian M."/>
            <person name="Ottonello S."/>
            <person name="Baldrian P."/>
            <person name="Spatafora J.W."/>
            <person name="Henrissat B."/>
            <person name="Nagy L.G."/>
            <person name="Aury J.M."/>
            <person name="Wincker P."/>
            <person name="Grigoriev I.V."/>
            <person name="Bonfante P."/>
            <person name="Martin F.M."/>
        </authorList>
    </citation>
    <scope>NUCLEOTIDE SEQUENCE [LARGE SCALE GENOMIC DNA]</scope>
    <source>
        <strain evidence="2 3">RN42</strain>
    </source>
</reference>
<evidence type="ECO:0000313" key="2">
    <source>
        <dbReference type="EMBL" id="RPA77311.1"/>
    </source>
</evidence>
<keyword evidence="1" id="KW-1133">Transmembrane helix</keyword>
<gene>
    <name evidence="2" type="ORF">BJ508DRAFT_171767</name>
</gene>
<dbReference type="AlphaFoldDB" id="A0A3N4HZE6"/>
<sequence length="135" mass="15029">MLQTSSCGISRCSPTAVWARLSPHLRDLVSQKSVRSCPLYGKPHTPPCYTSLSQSPPRNLSTIHPTSLLRFNPTKKIQPSLFLPPLSLSIVLLVCTVQVHFISSLLSPLLFLIIISSFYYSGHSFSFLSRLCRVL</sequence>
<dbReference type="Proteomes" id="UP000275078">
    <property type="component" value="Unassembled WGS sequence"/>
</dbReference>
<organism evidence="2 3">
    <name type="scientific">Ascobolus immersus RN42</name>
    <dbReference type="NCBI Taxonomy" id="1160509"/>
    <lineage>
        <taxon>Eukaryota</taxon>
        <taxon>Fungi</taxon>
        <taxon>Dikarya</taxon>
        <taxon>Ascomycota</taxon>
        <taxon>Pezizomycotina</taxon>
        <taxon>Pezizomycetes</taxon>
        <taxon>Pezizales</taxon>
        <taxon>Ascobolaceae</taxon>
        <taxon>Ascobolus</taxon>
    </lineage>
</organism>
<keyword evidence="3" id="KW-1185">Reference proteome</keyword>
<proteinExistence type="predicted"/>
<evidence type="ECO:0000313" key="3">
    <source>
        <dbReference type="Proteomes" id="UP000275078"/>
    </source>
</evidence>
<dbReference type="EMBL" id="ML119728">
    <property type="protein sequence ID" value="RPA77311.1"/>
    <property type="molecule type" value="Genomic_DNA"/>
</dbReference>
<evidence type="ECO:0000256" key="1">
    <source>
        <dbReference type="SAM" id="Phobius"/>
    </source>
</evidence>
<accession>A0A3N4HZE6</accession>